<evidence type="ECO:0000313" key="15">
    <source>
        <dbReference type="EMBL" id="KZZ89273.1"/>
    </source>
</evidence>
<reference evidence="15 16" key="1">
    <citation type="journal article" date="2016" name="Genome Biol. Evol.">
        <title>Divergent and convergent evolution of fungal pathogenicity.</title>
        <authorList>
            <person name="Shang Y."/>
            <person name="Xiao G."/>
            <person name="Zheng P."/>
            <person name="Cen K."/>
            <person name="Zhan S."/>
            <person name="Wang C."/>
        </authorList>
    </citation>
    <scope>NUCLEOTIDE SEQUENCE [LARGE SCALE GENOMIC DNA]</scope>
    <source>
        <strain evidence="15 16">ARSEF 7405</strain>
    </source>
</reference>
<evidence type="ECO:0000256" key="5">
    <source>
        <dbReference type="ARBA" id="ARBA00011245"/>
    </source>
</evidence>
<protein>
    <recommendedName>
        <fullName evidence="7">Thiamine-triphosphatase</fullName>
        <ecNumber evidence="6">3.6.1.28</ecNumber>
    </recommendedName>
</protein>
<evidence type="ECO:0000256" key="11">
    <source>
        <dbReference type="ARBA" id="ARBA00022842"/>
    </source>
</evidence>
<dbReference type="CDD" id="cd07758">
    <property type="entry name" value="ThTPase"/>
    <property type="match status" value="1"/>
</dbReference>
<dbReference type="PANTHER" id="PTHR14586:SF1">
    <property type="entry name" value="THIAMINE-TRIPHOSPHATASE"/>
    <property type="match status" value="1"/>
</dbReference>
<evidence type="ECO:0000256" key="10">
    <source>
        <dbReference type="ARBA" id="ARBA00022801"/>
    </source>
</evidence>
<dbReference type="Proteomes" id="UP000242877">
    <property type="component" value="Unassembled WGS sequence"/>
</dbReference>
<dbReference type="InterPro" id="IPR023577">
    <property type="entry name" value="CYTH_domain"/>
</dbReference>
<comment type="subcellular location">
    <subcellularLocation>
        <location evidence="3">Cytoplasm</location>
    </subcellularLocation>
</comment>
<comment type="caution">
    <text evidence="15">The sequence shown here is derived from an EMBL/GenBank/DDBJ whole genome shotgun (WGS) entry which is preliminary data.</text>
</comment>
<dbReference type="InterPro" id="IPR012177">
    <property type="entry name" value="ThTPase_euk"/>
</dbReference>
<evidence type="ECO:0000313" key="16">
    <source>
        <dbReference type="Proteomes" id="UP000242877"/>
    </source>
</evidence>
<name>A0A162I6I8_9EURO</name>
<keyword evidence="9" id="KW-0479">Metal-binding</keyword>
<feature type="domain" description="CYTH" evidence="14">
    <location>
        <begin position="26"/>
        <end position="219"/>
    </location>
</feature>
<dbReference type="GO" id="GO:0006772">
    <property type="term" value="P:thiamine metabolic process"/>
    <property type="evidence" value="ECO:0007669"/>
    <property type="project" value="InterPro"/>
</dbReference>
<dbReference type="PANTHER" id="PTHR14586">
    <property type="entry name" value="THIAMINE-TRIPHOSPHATASE"/>
    <property type="match status" value="1"/>
</dbReference>
<evidence type="ECO:0000256" key="8">
    <source>
        <dbReference type="ARBA" id="ARBA00022490"/>
    </source>
</evidence>
<evidence type="ECO:0000256" key="1">
    <source>
        <dbReference type="ARBA" id="ARBA00001946"/>
    </source>
</evidence>
<keyword evidence="16" id="KW-1185">Reference proteome</keyword>
<dbReference type="GO" id="GO:0000287">
    <property type="term" value="F:magnesium ion binding"/>
    <property type="evidence" value="ECO:0007669"/>
    <property type="project" value="TreeGrafter"/>
</dbReference>
<dbReference type="InterPro" id="IPR039582">
    <property type="entry name" value="THTPA"/>
</dbReference>
<evidence type="ECO:0000256" key="7">
    <source>
        <dbReference type="ARBA" id="ARBA00020088"/>
    </source>
</evidence>
<dbReference type="InterPro" id="IPR033469">
    <property type="entry name" value="CYTH-like_dom_sf"/>
</dbReference>
<dbReference type="Pfam" id="PF01928">
    <property type="entry name" value="CYTH"/>
    <property type="match status" value="1"/>
</dbReference>
<sequence>MASPALKVAVGKASKDALSENIRRSVIEVERKFQYHPKFVKRFRMNDGNPPFRQLDFRGKDSFRDVYYDYKNETLTKSGLWVRQRNGQWEAKVKQNGDFTNSQFEEVKGRHGVLELLLQLEHQRFLEHQSQAYELPRLDPRDPSFGLSVFADLRTTREAWVVNDAFNVVLDTTDFGHGVGEVELEETFTVPAEDSDFPEAKRQFGADMDQRIESFMNEHAWAFPPGKPIGKLTAYFAWKRLHADKSNIATG</sequence>
<accession>A0A162I6I8</accession>
<dbReference type="OrthoDB" id="442176at2759"/>
<organism evidence="15 16">
    <name type="scientific">Ascosphaera apis ARSEF 7405</name>
    <dbReference type="NCBI Taxonomy" id="392613"/>
    <lineage>
        <taxon>Eukaryota</taxon>
        <taxon>Fungi</taxon>
        <taxon>Dikarya</taxon>
        <taxon>Ascomycota</taxon>
        <taxon>Pezizomycotina</taxon>
        <taxon>Eurotiomycetes</taxon>
        <taxon>Eurotiomycetidae</taxon>
        <taxon>Onygenales</taxon>
        <taxon>Ascosphaeraceae</taxon>
        <taxon>Ascosphaera</taxon>
    </lineage>
</organism>
<evidence type="ECO:0000256" key="6">
    <source>
        <dbReference type="ARBA" id="ARBA00012378"/>
    </source>
</evidence>
<keyword evidence="11" id="KW-0460">Magnesium</keyword>
<comment type="catalytic activity">
    <reaction evidence="13">
        <text>thiamine triphosphate + H2O = thiamine diphosphate + phosphate + H(+)</text>
        <dbReference type="Rhea" id="RHEA:11744"/>
        <dbReference type="ChEBI" id="CHEBI:15377"/>
        <dbReference type="ChEBI" id="CHEBI:15378"/>
        <dbReference type="ChEBI" id="CHEBI:43474"/>
        <dbReference type="ChEBI" id="CHEBI:58937"/>
        <dbReference type="ChEBI" id="CHEBI:58938"/>
        <dbReference type="EC" id="3.6.1.28"/>
    </reaction>
</comment>
<comment type="subunit">
    <text evidence="5">Monomer.</text>
</comment>
<dbReference type="EMBL" id="AZGZ01000021">
    <property type="protein sequence ID" value="KZZ89273.1"/>
    <property type="molecule type" value="Genomic_DNA"/>
</dbReference>
<evidence type="ECO:0000259" key="14">
    <source>
        <dbReference type="SMART" id="SM01118"/>
    </source>
</evidence>
<comment type="similarity">
    <text evidence="4">Belongs to the ThTPase family.</text>
</comment>
<evidence type="ECO:0000256" key="12">
    <source>
        <dbReference type="ARBA" id="ARBA00022990"/>
    </source>
</evidence>
<comment type="cofactor">
    <cofactor evidence="1">
        <name>Mg(2+)</name>
        <dbReference type="ChEBI" id="CHEBI:18420"/>
    </cofactor>
</comment>
<gene>
    <name evidence="15" type="ORF">AAP_04420</name>
</gene>
<keyword evidence="10" id="KW-0378">Hydrolase</keyword>
<comment type="function">
    <text evidence="2">Hydrolase highly specific for thiamine triphosphate (ThTP).</text>
</comment>
<dbReference type="VEuPathDB" id="FungiDB:AAP_04420"/>
<evidence type="ECO:0000256" key="3">
    <source>
        <dbReference type="ARBA" id="ARBA00004496"/>
    </source>
</evidence>
<dbReference type="EC" id="3.6.1.28" evidence="6"/>
<dbReference type="SUPFAM" id="SSF55154">
    <property type="entry name" value="CYTH-like phosphatases"/>
    <property type="match status" value="1"/>
</dbReference>
<evidence type="ECO:0000256" key="9">
    <source>
        <dbReference type="ARBA" id="ARBA00022723"/>
    </source>
</evidence>
<keyword evidence="8" id="KW-0963">Cytoplasm</keyword>
<evidence type="ECO:0000256" key="13">
    <source>
        <dbReference type="ARBA" id="ARBA00048194"/>
    </source>
</evidence>
<dbReference type="GO" id="GO:0042357">
    <property type="term" value="P:thiamine diphosphate metabolic process"/>
    <property type="evidence" value="ECO:0007669"/>
    <property type="project" value="TreeGrafter"/>
</dbReference>
<dbReference type="AlphaFoldDB" id="A0A162I6I8"/>
<proteinExistence type="inferred from homology"/>
<dbReference type="GO" id="GO:0005737">
    <property type="term" value="C:cytoplasm"/>
    <property type="evidence" value="ECO:0007669"/>
    <property type="project" value="UniProtKB-SubCell"/>
</dbReference>
<dbReference type="GO" id="GO:0050333">
    <property type="term" value="F:thiamine triphosphate phosphatase activity"/>
    <property type="evidence" value="ECO:0007669"/>
    <property type="project" value="UniProtKB-EC"/>
</dbReference>
<keyword evidence="12" id="KW-0007">Acetylation</keyword>
<dbReference type="Gene3D" id="2.40.320.10">
    <property type="entry name" value="Hypothetical Protein Pfu-838710-001"/>
    <property type="match status" value="1"/>
</dbReference>
<evidence type="ECO:0000256" key="4">
    <source>
        <dbReference type="ARBA" id="ARBA00008181"/>
    </source>
</evidence>
<dbReference type="SMART" id="SM01118">
    <property type="entry name" value="CYTH"/>
    <property type="match status" value="1"/>
</dbReference>
<evidence type="ECO:0000256" key="2">
    <source>
        <dbReference type="ARBA" id="ARBA00002106"/>
    </source>
</evidence>